<proteinExistence type="predicted"/>
<dbReference type="AlphaFoldDB" id="A0A9E7N9B9"/>
<keyword evidence="1" id="KW-0175">Coiled coil</keyword>
<dbReference type="KEGG" id="sawl:NGM29_13350"/>
<protein>
    <submittedName>
        <fullName evidence="4">Uncharacterized protein</fullName>
    </submittedName>
</protein>
<accession>A0A9E7N9B9</accession>
<evidence type="ECO:0000256" key="3">
    <source>
        <dbReference type="SAM" id="Phobius"/>
    </source>
</evidence>
<feature type="region of interest" description="Disordered" evidence="2">
    <location>
        <begin position="289"/>
        <end position="322"/>
    </location>
</feature>
<dbReference type="EMBL" id="CP100355">
    <property type="protein sequence ID" value="UTF52763.1"/>
    <property type="molecule type" value="Genomic_DNA"/>
</dbReference>
<name>A0A9E7N9B9_9EURY</name>
<gene>
    <name evidence="4" type="ORF">NGM29_13350</name>
</gene>
<keyword evidence="3" id="KW-0472">Membrane</keyword>
<evidence type="ECO:0000313" key="4">
    <source>
        <dbReference type="EMBL" id="UTF52763.1"/>
    </source>
</evidence>
<keyword evidence="3" id="KW-0812">Transmembrane</keyword>
<sequence>MTTDASSINQRHRRRYLSGTYNSIDEITDPGTVADESSGKWREYIVNNKLWVFLTALLAVGVFVLAFRWIATTMGNLLSNRWAQLALGAFVLAAVSYYAGRRHQLGVFTSVDEFVAQGEHENKRYFCEYVTDTDGKNERVEVYKGFTRFGNPGSKLKVRDLDPEWARLAQYRGYDADDPAPISIHRELATVSHTEFGTIVAQPTNGIDAFEGGGKSVLEATIPDMTRENKVPTLKKQLEEKKNQVDDLEDKIQTLTEQRDKAYEMARKAQDEVLDPFIDRVDRVMGVRDRRRNRSSDDSEGTLLSREPTADDLGTDIQIEDD</sequence>
<evidence type="ECO:0000313" key="5">
    <source>
        <dbReference type="Proteomes" id="UP001056855"/>
    </source>
</evidence>
<evidence type="ECO:0000256" key="2">
    <source>
        <dbReference type="SAM" id="MobiDB-lite"/>
    </source>
</evidence>
<feature type="transmembrane region" description="Helical" evidence="3">
    <location>
        <begin position="82"/>
        <end position="100"/>
    </location>
</feature>
<dbReference type="GeneID" id="73291050"/>
<feature type="coiled-coil region" evidence="1">
    <location>
        <begin position="231"/>
        <end position="272"/>
    </location>
</feature>
<reference evidence="4" key="1">
    <citation type="submission" date="2022-06" db="EMBL/GenBank/DDBJ databases">
        <title>Diverse halophilic archaea isolated from saline environments.</title>
        <authorList>
            <person name="Cui H.-L."/>
        </authorList>
    </citation>
    <scope>NUCLEOTIDE SEQUENCE</scope>
    <source>
        <strain evidence="4">WLHS1</strain>
    </source>
</reference>
<keyword evidence="5" id="KW-1185">Reference proteome</keyword>
<organism evidence="4 5">
    <name type="scientific">Natronosalvus rutilus</name>
    <dbReference type="NCBI Taxonomy" id="2953753"/>
    <lineage>
        <taxon>Archaea</taxon>
        <taxon>Methanobacteriati</taxon>
        <taxon>Methanobacteriota</taxon>
        <taxon>Stenosarchaea group</taxon>
        <taxon>Halobacteria</taxon>
        <taxon>Halobacteriales</taxon>
        <taxon>Natrialbaceae</taxon>
        <taxon>Natronosalvus</taxon>
    </lineage>
</organism>
<evidence type="ECO:0000256" key="1">
    <source>
        <dbReference type="SAM" id="Coils"/>
    </source>
</evidence>
<dbReference type="RefSeq" id="WP_254156809.1">
    <property type="nucleotide sequence ID" value="NZ_CP100355.1"/>
</dbReference>
<dbReference type="Proteomes" id="UP001056855">
    <property type="component" value="Chromosome"/>
</dbReference>
<feature type="transmembrane region" description="Helical" evidence="3">
    <location>
        <begin position="50"/>
        <end position="70"/>
    </location>
</feature>
<keyword evidence="3" id="KW-1133">Transmembrane helix</keyword>